<dbReference type="PANTHER" id="PTHR42535">
    <property type="entry name" value="OOKINETE PROTEIN, PUTATIVE-RELATED"/>
    <property type="match status" value="1"/>
</dbReference>
<reference evidence="4 5" key="1">
    <citation type="journal article" date="2015" name="Nature">
        <title>rRNA introns, odd ribosomes, and small enigmatic genomes across a large radiation of phyla.</title>
        <authorList>
            <person name="Brown C.T."/>
            <person name="Hug L.A."/>
            <person name="Thomas B.C."/>
            <person name="Sharon I."/>
            <person name="Castelle C.J."/>
            <person name="Singh A."/>
            <person name="Wilkins M.J."/>
            <person name="Williams K.H."/>
            <person name="Banfield J.F."/>
        </authorList>
    </citation>
    <scope>NUCLEOTIDE SEQUENCE [LARGE SCALE GENOMIC DNA]</scope>
</reference>
<accession>A0A0G0YJK9</accession>
<evidence type="ECO:0000256" key="1">
    <source>
        <dbReference type="ARBA" id="ARBA00022729"/>
    </source>
</evidence>
<dbReference type="EMBL" id="LCCU01000021">
    <property type="protein sequence ID" value="KKS36794.1"/>
    <property type="molecule type" value="Genomic_DNA"/>
</dbReference>
<evidence type="ECO:0000313" key="4">
    <source>
        <dbReference type="EMBL" id="KKS36794.1"/>
    </source>
</evidence>
<organism evidence="4 5">
    <name type="scientific">candidate division WWE3 bacterium GW2011_GWF1_42_14</name>
    <dbReference type="NCBI Taxonomy" id="1619138"/>
    <lineage>
        <taxon>Bacteria</taxon>
        <taxon>Katanobacteria</taxon>
    </lineage>
</organism>
<dbReference type="SUPFAM" id="SSF49899">
    <property type="entry name" value="Concanavalin A-like lectins/glucanases"/>
    <property type="match status" value="7"/>
</dbReference>
<dbReference type="InterPro" id="IPR006558">
    <property type="entry name" value="LamG-like"/>
</dbReference>
<feature type="domain" description="LamG-like jellyroll fold" evidence="3">
    <location>
        <begin position="1135"/>
        <end position="1264"/>
    </location>
</feature>
<dbReference type="InterPro" id="IPR013320">
    <property type="entry name" value="ConA-like_dom_sf"/>
</dbReference>
<dbReference type="Pfam" id="PF13385">
    <property type="entry name" value="Laminin_G_3"/>
    <property type="match status" value="6"/>
</dbReference>
<evidence type="ECO:0000259" key="3">
    <source>
        <dbReference type="SMART" id="SM00560"/>
    </source>
</evidence>
<keyword evidence="1" id="KW-0732">Signal</keyword>
<protein>
    <recommendedName>
        <fullName evidence="3">LamG-like jellyroll fold domain-containing protein</fullName>
    </recommendedName>
</protein>
<feature type="domain" description="LamG-like jellyroll fold" evidence="3">
    <location>
        <begin position="1557"/>
        <end position="1695"/>
    </location>
</feature>
<sequence>MQVNSLMTDADATYSNAYRYTLFNPGISATQISFEGGNFNYFYEATLKTSAGTGYARLINATSGAAISGGEITTAATTYTRVRSGDISSATNTTSVANSWVVIQVTDLANTSNTVYAELYNLTDGTSVSGSELSTTSTQATRLKSSEITLTSGKEYVVRTKTSSTDNLAHYLSGAKIILDQSDANGISALEIMYPISTYVFTDSDTTYSGASRYKLNSSPNILGANSAYYFEATLKTSGGTGYAKIYDVTATASITNSEITTASTTFTRVRSGDLYYNLPSGANAFDLQLKNSATNTTTAGGTWVVAQISNIGNPEGYIALYPNGTSCANQISGSEIGVKPSEGIKNSVSSSISVSDGNYMICTRTPNGVSIVTYNAKISHYQSGAQGITSLRTFRALNTDLMTESTSTYVSKNSLNSYDPATFTGVVVGSFDATLSATGSTAYAQLYNTTGAEAVTGTEISTASTSYTRVQTSDITLPISASELDIQIKNGSTSTTKSTASWLVLDITNELPAIAHDSTSNKINGQLNGPTWETAQYCVSGSCLKFGGDGDYVKVTDNSRLDFGASDSFTISMWFTQPHTTTGTQAMLSKFESTGSDGGYQIAMDSTGKVAVGIGDDNTNFPEDSITSTASYRDSKWHHVALVKNGSTSITLYVDGVVEGTDETLATTGALTNNDLLYIGLANDGATGSWLGNLDEIKIYRYARTAGEIENELNSASSTNTQLLSKNVTGKINNGLVGHWKLEETTTNSCATLAPMDACDETANGYDAYWDGDASYAPGKIGNSIVLDGTGDALRVQQEWSKIKITFDNSASAEDLTDFPVLVKVGSSRINYTKTQDLGQDIRFTDSDGTTLLSHEIEKWDEAGDSFVWVKVPNIPAGSTTDYIYMYFNDPALSDGQSPENVWDSSHVGVWHLKESTGTNIADSTTNSNNGTKTLETQPAYTADGAINGGHTFDSSNTTVSIPNNATFNMGNVMTLEAWVKPTTCASRQTIIGANNASGVVQLEINNGSCAVGTIVNGIYISYTGTNALTAGQWNHIVYTRNGTGATHKIYVNGVEKTLSTNASNNYTNPTVAFEFGRRNTAGSQKLTGTLDEVRMSGIARSVAWVKATYLTATDVFNTFGTEESYIPDFNISDQITVSGWYYPTTLDNTTKFLISGSGTSKSMYLKTDSANTGKLLFSTNGTDEGTSSTALTINNWYYVTLTGNPTETKLYINGALDSTVENTTGVSDLETFIIGNDTNLSTNGFIGKVDEVKLYNTALSLSDISTTYTSPKGPVAYYTFDQKDIGAVFDISTNNYPATWSGSTTNRYVTGKFGSAGVFNGSSDYAQASDVPFDLTTDFTLESWINLGTAGSAPYNIISKHGAEGSGGYSLFVDANGAVNCLTDNGTSETVSKTADSAVTSSSGWVHVSAVREGTSCKVFINSEDKTATAGTHTTMTANDLNLRLGSNTSGSGFFKGYMDEVKIYDYAITPKALLVDYNAGHAIPGSPVGSAKAWWKMDEGYGATIHNTGSSGSANDGTITGATWSLEGKYDRALDFDGTSDYITVATGEIINQDTVTIEAWIYPTSVTGAHDFTILAQNDNGAGYTTHNFGIAGSTGKLMYDNELPSDGVLSGNTVLTANQWQHVAVVRDADSVTFYVNGASDGNGTGEARTSAASIDNTLIGARYYSGAPQHQFAGKLDDVKVYTVALSASQVAQAFNRGKAMAFGSLSTDTAGLPLNSAKSAYCVPGDSSSCNPPVADYSFDEKQGTSLNDLSGNGHTGTITNEGSYGGTNPKWTNGNIGGALEFGNYGYVEFTDDELIAQDNITVEAWIYPGKVSGGSSNFPIYVQNKNDSQGVTNFSHLFAIDYTNGKLKYDNSPAGGSINSNTALSANAWYHVAITRNGNAVTFYLNGKSDGSGTGETRDIFTAETLIGAKYYWVMYEANVDQFIGKISHLTVYDYARTPGQIAWDYDRGNPSLWWKLDECQGLVANDSSKQGAYDGVITIGATGTTASEGSCSSEQSDEAWSIGSTGVTNAGIYFDGTDDYISLGTGPSIYAVSFWVKPASTTQSIVDLDGGTHTISVSGGTISAAGFSSPTVYVDGYPTTSLPDTNWHQITVVDTTPLGTSNITLGKINTSLFTGQIDEFKLFSYPMTATQVRQNVVNATAVFN</sequence>
<feature type="domain" description="LamG-like jellyroll fold" evidence="3">
    <location>
        <begin position="1339"/>
        <end position="1474"/>
    </location>
</feature>
<name>A0A0G0YJK9_UNCKA</name>
<gene>
    <name evidence="4" type="ORF">UV00_C0021G0003</name>
</gene>
<dbReference type="Proteomes" id="UP000033847">
    <property type="component" value="Unassembled WGS sequence"/>
</dbReference>
<dbReference type="PANTHER" id="PTHR42535:SF2">
    <property type="entry name" value="CHROMOSOME UNDETERMINED SCAFFOLD_146, WHOLE GENOME SHOTGUN SEQUENCE"/>
    <property type="match status" value="1"/>
</dbReference>
<proteinExistence type="predicted"/>
<keyword evidence="2" id="KW-1015">Disulfide bond</keyword>
<dbReference type="SMART" id="SM00560">
    <property type="entry name" value="LamGL"/>
    <property type="match status" value="4"/>
</dbReference>
<dbReference type="Gene3D" id="2.60.120.200">
    <property type="match status" value="7"/>
</dbReference>
<evidence type="ECO:0000256" key="2">
    <source>
        <dbReference type="ARBA" id="ARBA00023157"/>
    </source>
</evidence>
<dbReference type="Pfam" id="PF10102">
    <property type="entry name" value="DUF2341"/>
    <property type="match status" value="1"/>
</dbReference>
<comment type="caution">
    <text evidence="4">The sequence shown here is derived from an EMBL/GenBank/DDBJ whole genome shotgun (WGS) entry which is preliminary data.</text>
</comment>
<dbReference type="InterPro" id="IPR018765">
    <property type="entry name" value="DUF2341"/>
</dbReference>
<feature type="domain" description="LamG-like jellyroll fold" evidence="3">
    <location>
        <begin position="568"/>
        <end position="708"/>
    </location>
</feature>
<evidence type="ECO:0000313" key="5">
    <source>
        <dbReference type="Proteomes" id="UP000033847"/>
    </source>
</evidence>